<dbReference type="AlphaFoldDB" id="A0A8E2FCH7"/>
<gene>
    <name evidence="5" type="ORF">AOQ84DRAFT_429159</name>
</gene>
<feature type="region of interest" description="Disordered" evidence="3">
    <location>
        <begin position="166"/>
        <end position="337"/>
    </location>
</feature>
<dbReference type="GO" id="GO:0005634">
    <property type="term" value="C:nucleus"/>
    <property type="evidence" value="ECO:0007669"/>
    <property type="project" value="TreeGrafter"/>
</dbReference>
<evidence type="ECO:0000259" key="4">
    <source>
        <dbReference type="PROSITE" id="PS50102"/>
    </source>
</evidence>
<feature type="domain" description="RRM" evidence="4">
    <location>
        <begin position="84"/>
        <end position="161"/>
    </location>
</feature>
<dbReference type="InterPro" id="IPR012677">
    <property type="entry name" value="Nucleotide-bd_a/b_plait_sf"/>
</dbReference>
<proteinExistence type="predicted"/>
<evidence type="ECO:0000313" key="6">
    <source>
        <dbReference type="Proteomes" id="UP000250140"/>
    </source>
</evidence>
<protein>
    <recommendedName>
        <fullName evidence="4">RRM domain-containing protein</fullName>
    </recommendedName>
</protein>
<dbReference type="GO" id="GO:0003729">
    <property type="term" value="F:mRNA binding"/>
    <property type="evidence" value="ECO:0007669"/>
    <property type="project" value="TreeGrafter"/>
</dbReference>
<evidence type="ECO:0000256" key="3">
    <source>
        <dbReference type="SAM" id="MobiDB-lite"/>
    </source>
</evidence>
<dbReference type="Pfam" id="PF13865">
    <property type="entry name" value="FoP_duplication"/>
    <property type="match status" value="1"/>
</dbReference>
<dbReference type="EMBL" id="KV748652">
    <property type="protein sequence ID" value="OCL13933.1"/>
    <property type="molecule type" value="Genomic_DNA"/>
</dbReference>
<keyword evidence="1 2" id="KW-0694">RNA-binding</keyword>
<evidence type="ECO:0000256" key="2">
    <source>
        <dbReference type="PROSITE-ProRule" id="PRU00176"/>
    </source>
</evidence>
<dbReference type="SMART" id="SM00360">
    <property type="entry name" value="RRM"/>
    <property type="match status" value="1"/>
</dbReference>
<dbReference type="InterPro" id="IPR035979">
    <property type="entry name" value="RBD_domain_sf"/>
</dbReference>
<organism evidence="5 6">
    <name type="scientific">Glonium stellatum</name>
    <dbReference type="NCBI Taxonomy" id="574774"/>
    <lineage>
        <taxon>Eukaryota</taxon>
        <taxon>Fungi</taxon>
        <taxon>Dikarya</taxon>
        <taxon>Ascomycota</taxon>
        <taxon>Pezizomycotina</taxon>
        <taxon>Dothideomycetes</taxon>
        <taxon>Pleosporomycetidae</taxon>
        <taxon>Gloniales</taxon>
        <taxon>Gloniaceae</taxon>
        <taxon>Glonium</taxon>
    </lineage>
</organism>
<sequence>MDQSLDESMSARQAASRGGYRGRGQRGQRDRRQNNYPRDGVKKWVHDRYQDDGDARRTARDSYKPPRHNRYSPEPDSQNPPTGFKVRIDNLHFQINKEELAELFAKQGPVLATDIVYDRHDRSTGVAYVTYGKLAHAEEAIRAYHGQKALGEHIYLSMVRPGNPRPARNPFDNVAPPSRSLFERIEGRGGRQERNGVRRNRSDSPVRHSDVSKPAPEGIDRYVPGQNAGHRQRSPPPRRGNPRASGPAGNNGRRPGIRRPGNNGRGRDDRSRPLVQGRPQKTTEELDAEMEDYWTTYKNEGNTTSANGETAAEAPVNTSANGNDAANEDDFDIDMTL</sequence>
<dbReference type="SUPFAM" id="SSF54928">
    <property type="entry name" value="RNA-binding domain, RBD"/>
    <property type="match status" value="1"/>
</dbReference>
<dbReference type="SMART" id="SM01218">
    <property type="entry name" value="FoP_duplication"/>
    <property type="match status" value="1"/>
</dbReference>
<dbReference type="PROSITE" id="PS50102">
    <property type="entry name" value="RRM"/>
    <property type="match status" value="1"/>
</dbReference>
<feature type="compositionally biased region" description="Basic and acidic residues" evidence="3">
    <location>
        <begin position="27"/>
        <end position="64"/>
    </location>
</feature>
<reference evidence="5 6" key="1">
    <citation type="journal article" date="2016" name="Nat. Commun.">
        <title>Ectomycorrhizal ecology is imprinted in the genome of the dominant symbiotic fungus Cenococcum geophilum.</title>
        <authorList>
            <consortium name="DOE Joint Genome Institute"/>
            <person name="Peter M."/>
            <person name="Kohler A."/>
            <person name="Ohm R.A."/>
            <person name="Kuo A."/>
            <person name="Krutzmann J."/>
            <person name="Morin E."/>
            <person name="Arend M."/>
            <person name="Barry K.W."/>
            <person name="Binder M."/>
            <person name="Choi C."/>
            <person name="Clum A."/>
            <person name="Copeland A."/>
            <person name="Grisel N."/>
            <person name="Haridas S."/>
            <person name="Kipfer T."/>
            <person name="LaButti K."/>
            <person name="Lindquist E."/>
            <person name="Lipzen A."/>
            <person name="Maire R."/>
            <person name="Meier B."/>
            <person name="Mihaltcheva S."/>
            <person name="Molinier V."/>
            <person name="Murat C."/>
            <person name="Poggeler S."/>
            <person name="Quandt C.A."/>
            <person name="Sperisen C."/>
            <person name="Tritt A."/>
            <person name="Tisserant E."/>
            <person name="Crous P.W."/>
            <person name="Henrissat B."/>
            <person name="Nehls U."/>
            <person name="Egli S."/>
            <person name="Spatafora J.W."/>
            <person name="Grigoriev I.V."/>
            <person name="Martin F.M."/>
        </authorList>
    </citation>
    <scope>NUCLEOTIDE SEQUENCE [LARGE SCALE GENOMIC DNA]</scope>
    <source>
        <strain evidence="5 6">CBS 207.34</strain>
    </source>
</reference>
<dbReference type="PANTHER" id="PTHR19965">
    <property type="entry name" value="RNA AND EXPORT FACTOR BINDING PROTEIN"/>
    <property type="match status" value="1"/>
</dbReference>
<feature type="compositionally biased region" description="Acidic residues" evidence="3">
    <location>
        <begin position="326"/>
        <end position="337"/>
    </location>
</feature>
<dbReference type="Gene3D" id="3.30.70.330">
    <property type="match status" value="1"/>
</dbReference>
<dbReference type="OrthoDB" id="5382468at2759"/>
<keyword evidence="6" id="KW-1185">Reference proteome</keyword>
<dbReference type="InterPro" id="IPR000504">
    <property type="entry name" value="RRM_dom"/>
</dbReference>
<evidence type="ECO:0000313" key="5">
    <source>
        <dbReference type="EMBL" id="OCL13933.1"/>
    </source>
</evidence>
<dbReference type="Pfam" id="PF00076">
    <property type="entry name" value="RRM_1"/>
    <property type="match status" value="1"/>
</dbReference>
<dbReference type="InterPro" id="IPR051229">
    <property type="entry name" value="ALYREF_mRNA_export"/>
</dbReference>
<name>A0A8E2FCH7_9PEZI</name>
<dbReference type="PANTHER" id="PTHR19965:SF82">
    <property type="entry name" value="THO COMPLEX SUBUNIT 4"/>
    <property type="match status" value="1"/>
</dbReference>
<dbReference type="InterPro" id="IPR025715">
    <property type="entry name" value="FoP_C"/>
</dbReference>
<dbReference type="Proteomes" id="UP000250140">
    <property type="component" value="Unassembled WGS sequence"/>
</dbReference>
<feature type="region of interest" description="Disordered" evidence="3">
    <location>
        <begin position="1"/>
        <end position="84"/>
    </location>
</feature>
<feature type="compositionally biased region" description="Low complexity" evidence="3">
    <location>
        <begin position="246"/>
        <end position="262"/>
    </location>
</feature>
<feature type="compositionally biased region" description="Basic and acidic residues" evidence="3">
    <location>
        <begin position="181"/>
        <end position="211"/>
    </location>
</feature>
<dbReference type="CDD" id="cd12418">
    <property type="entry name" value="RRM_Aly_REF_like"/>
    <property type="match status" value="1"/>
</dbReference>
<feature type="compositionally biased region" description="Polar residues" evidence="3">
    <location>
        <begin position="296"/>
        <end position="308"/>
    </location>
</feature>
<evidence type="ECO:0000256" key="1">
    <source>
        <dbReference type="ARBA" id="ARBA00022884"/>
    </source>
</evidence>
<accession>A0A8E2FCH7</accession>